<name>A0A3N0DX52_9ACTN</name>
<dbReference type="Proteomes" id="UP000277094">
    <property type="component" value="Unassembled WGS sequence"/>
</dbReference>
<proteinExistence type="predicted"/>
<dbReference type="AlphaFoldDB" id="A0A3N0DX52"/>
<dbReference type="RefSeq" id="WP_123234677.1">
    <property type="nucleotide sequence ID" value="NZ_RJSG01000002.1"/>
</dbReference>
<gene>
    <name evidence="2" type="ORF">EFL95_14845</name>
</gene>
<organism evidence="2 3">
    <name type="scientific">Nocardioides marmorisolisilvae</name>
    <dbReference type="NCBI Taxonomy" id="1542737"/>
    <lineage>
        <taxon>Bacteria</taxon>
        <taxon>Bacillati</taxon>
        <taxon>Actinomycetota</taxon>
        <taxon>Actinomycetes</taxon>
        <taxon>Propionibacteriales</taxon>
        <taxon>Nocardioidaceae</taxon>
        <taxon>Nocardioides</taxon>
    </lineage>
</organism>
<keyword evidence="1" id="KW-1133">Transmembrane helix</keyword>
<accession>A0A3N0DX52</accession>
<keyword evidence="3" id="KW-1185">Reference proteome</keyword>
<sequence>MTDLLLTAGPVFAIMLSPLLFPVLGLVFGLISDLFLAVPEPSAAERLAERRRRTELTTA</sequence>
<evidence type="ECO:0000256" key="1">
    <source>
        <dbReference type="SAM" id="Phobius"/>
    </source>
</evidence>
<evidence type="ECO:0000313" key="2">
    <source>
        <dbReference type="EMBL" id="RNL80175.1"/>
    </source>
</evidence>
<reference evidence="2 3" key="1">
    <citation type="submission" date="2018-11" db="EMBL/GenBank/DDBJ databases">
        <authorList>
            <person name="Li F."/>
        </authorList>
    </citation>
    <scope>NUCLEOTIDE SEQUENCE [LARGE SCALE GENOMIC DNA]</scope>
    <source>
        <strain evidence="2 3">KIS18-7</strain>
    </source>
</reference>
<keyword evidence="1" id="KW-0812">Transmembrane</keyword>
<protein>
    <submittedName>
        <fullName evidence="2">Uncharacterized protein</fullName>
    </submittedName>
</protein>
<comment type="caution">
    <text evidence="2">The sequence shown here is derived from an EMBL/GenBank/DDBJ whole genome shotgun (WGS) entry which is preliminary data.</text>
</comment>
<keyword evidence="1" id="KW-0472">Membrane</keyword>
<feature type="transmembrane region" description="Helical" evidence="1">
    <location>
        <begin position="12"/>
        <end position="36"/>
    </location>
</feature>
<evidence type="ECO:0000313" key="3">
    <source>
        <dbReference type="Proteomes" id="UP000277094"/>
    </source>
</evidence>
<dbReference type="EMBL" id="RJSG01000002">
    <property type="protein sequence ID" value="RNL80175.1"/>
    <property type="molecule type" value="Genomic_DNA"/>
</dbReference>